<name>A0ABY0A1Q4_9BURK</name>
<comment type="caution">
    <text evidence="4">The sequence shown here is derived from an EMBL/GenBank/DDBJ whole genome shotgun (WGS) entry which is preliminary data.</text>
</comment>
<accession>A0ABY0A1Q4</accession>
<keyword evidence="5" id="KW-1185">Reference proteome</keyword>
<feature type="transmembrane region" description="Helical" evidence="1">
    <location>
        <begin position="63"/>
        <end position="81"/>
    </location>
</feature>
<feature type="transmembrane region" description="Helical" evidence="1">
    <location>
        <begin position="93"/>
        <end position="125"/>
    </location>
</feature>
<proteinExistence type="predicted"/>
<dbReference type="Proteomes" id="UP000271137">
    <property type="component" value="Unassembled WGS sequence"/>
</dbReference>
<protein>
    <submittedName>
        <fullName evidence="4">DUF4010 domain-containing protein</fullName>
    </submittedName>
</protein>
<feature type="transmembrane region" description="Helical" evidence="1">
    <location>
        <begin position="367"/>
        <end position="388"/>
    </location>
</feature>
<feature type="domain" description="MgtC/SapB/SrpB/YhiD N-terminal" evidence="2">
    <location>
        <begin position="13"/>
        <end position="130"/>
    </location>
</feature>
<evidence type="ECO:0000259" key="2">
    <source>
        <dbReference type="Pfam" id="PF02308"/>
    </source>
</evidence>
<reference evidence="4 5" key="1">
    <citation type="submission" date="2018-12" db="EMBL/GenBank/DDBJ databases">
        <title>The genome sequences of strain 502.</title>
        <authorList>
            <person name="Gao J."/>
            <person name="Sun J."/>
        </authorList>
    </citation>
    <scope>NUCLEOTIDE SEQUENCE [LARGE SCALE GENOMIC DNA]</scope>
    <source>
        <strain evidence="4 5">502</strain>
    </source>
</reference>
<organism evidence="4 5">
    <name type="scientific">Variovorax beijingensis</name>
    <dbReference type="NCBI Taxonomy" id="2496117"/>
    <lineage>
        <taxon>Bacteria</taxon>
        <taxon>Pseudomonadati</taxon>
        <taxon>Pseudomonadota</taxon>
        <taxon>Betaproteobacteria</taxon>
        <taxon>Burkholderiales</taxon>
        <taxon>Comamonadaceae</taxon>
        <taxon>Variovorax</taxon>
    </lineage>
</organism>
<evidence type="ECO:0000259" key="3">
    <source>
        <dbReference type="Pfam" id="PF13194"/>
    </source>
</evidence>
<dbReference type="Pfam" id="PF13194">
    <property type="entry name" value="DUF4010"/>
    <property type="match status" value="1"/>
</dbReference>
<dbReference type="InterPro" id="IPR025105">
    <property type="entry name" value="DUF4010"/>
</dbReference>
<keyword evidence="1" id="KW-1133">Transmembrane helix</keyword>
<feature type="transmembrane region" description="Helical" evidence="1">
    <location>
        <begin position="37"/>
        <end position="57"/>
    </location>
</feature>
<keyword evidence="1" id="KW-0812">Transmembrane</keyword>
<dbReference type="RefSeq" id="WP_125966204.1">
    <property type="nucleotide sequence ID" value="NZ_RXFQ01000014.1"/>
</dbReference>
<feature type="transmembrane region" description="Helical" evidence="1">
    <location>
        <begin position="145"/>
        <end position="168"/>
    </location>
</feature>
<feature type="transmembrane region" description="Helical" evidence="1">
    <location>
        <begin position="175"/>
        <end position="196"/>
    </location>
</feature>
<feature type="transmembrane region" description="Helical" evidence="1">
    <location>
        <begin position="234"/>
        <end position="257"/>
    </location>
</feature>
<feature type="domain" description="DUF4010" evidence="3">
    <location>
        <begin position="181"/>
        <end position="390"/>
    </location>
</feature>
<dbReference type="Pfam" id="PF02308">
    <property type="entry name" value="MgtC"/>
    <property type="match status" value="1"/>
</dbReference>
<dbReference type="PANTHER" id="PTHR39084">
    <property type="entry name" value="MEMBRANE PROTEIN-RELATED"/>
    <property type="match status" value="1"/>
</dbReference>
<sequence length="422" mass="42118">MNDTVPPDAIVGLAVALGIGLLVGIERERRKGAGNDRAAAGLRTFAIAAVAGALAQLVPAPGLVPVGAGFVALLAAVSHWKSHSNDPGLTTEIALFATYLIGVLSVTSPSLAAACGTGLALLLAARSRLHRFATQLLSEQELHDGVLLAALALIVLPMVPSMPIAVLGGINPRPLAALVLLIMAIQAAGQTAMRWLGVRGGILGSGLLSGFVSSTATVASFGSRARQQPGQAPLLASGASLSAVATWLQALMMSAALSPSAALALLPTALAGAAGAATVGLLPIVLRKPAPAAEPPIPTRSALRPREALAVALALALAALLVGAAQQRFGDTGLRVSVALAALLDAHAPVASLASLHAAAALTTEHFVGGVLIAIAANTFTRCTVAAVAGGSRYALRVALSLTASLAIAATAAWWHQRLLAG</sequence>
<evidence type="ECO:0000256" key="1">
    <source>
        <dbReference type="SAM" id="Phobius"/>
    </source>
</evidence>
<feature type="transmembrane region" description="Helical" evidence="1">
    <location>
        <begin position="307"/>
        <end position="326"/>
    </location>
</feature>
<dbReference type="EMBL" id="RXFQ01000014">
    <property type="protein sequence ID" value="RSZ32045.1"/>
    <property type="molecule type" value="Genomic_DNA"/>
</dbReference>
<feature type="transmembrane region" description="Helical" evidence="1">
    <location>
        <begin position="6"/>
        <end position="25"/>
    </location>
</feature>
<feature type="transmembrane region" description="Helical" evidence="1">
    <location>
        <begin position="394"/>
        <end position="415"/>
    </location>
</feature>
<gene>
    <name evidence="4" type="ORF">EJO66_22620</name>
</gene>
<feature type="transmembrane region" description="Helical" evidence="1">
    <location>
        <begin position="263"/>
        <end position="286"/>
    </location>
</feature>
<feature type="transmembrane region" description="Helical" evidence="1">
    <location>
        <begin position="202"/>
        <end position="222"/>
    </location>
</feature>
<evidence type="ECO:0000313" key="4">
    <source>
        <dbReference type="EMBL" id="RSZ32045.1"/>
    </source>
</evidence>
<dbReference type="InterPro" id="IPR049177">
    <property type="entry name" value="MgtC_SapB_SrpB_YhiD_N"/>
</dbReference>
<dbReference type="PANTHER" id="PTHR39084:SF1">
    <property type="entry name" value="DUF4010 DOMAIN-CONTAINING PROTEIN"/>
    <property type="match status" value="1"/>
</dbReference>
<evidence type="ECO:0000313" key="5">
    <source>
        <dbReference type="Proteomes" id="UP000271137"/>
    </source>
</evidence>
<keyword evidence="1" id="KW-0472">Membrane</keyword>